<dbReference type="GO" id="GO:0060335">
    <property type="term" value="P:positive regulation of type II interferon-mediated signaling pathway"/>
    <property type="evidence" value="ECO:0007669"/>
    <property type="project" value="TreeGrafter"/>
</dbReference>
<proteinExistence type="inferred from homology"/>
<keyword evidence="4" id="KW-0520">NAD</keyword>
<evidence type="ECO:0000259" key="8">
    <source>
        <dbReference type="PROSITE" id="PS51154"/>
    </source>
</evidence>
<protein>
    <submittedName>
        <fullName evidence="9">PARP9 polymerase</fullName>
    </submittedName>
</protein>
<keyword evidence="2" id="KW-0328">Glycosyltransferase</keyword>
<keyword evidence="3" id="KW-0808">Transferase</keyword>
<dbReference type="PROSITE" id="PS51059">
    <property type="entry name" value="PARP_CATALYTIC"/>
    <property type="match status" value="1"/>
</dbReference>
<dbReference type="SMART" id="SM00506">
    <property type="entry name" value="A1pp"/>
    <property type="match status" value="1"/>
</dbReference>
<evidence type="ECO:0000256" key="5">
    <source>
        <dbReference type="ARBA" id="ARBA00023242"/>
    </source>
</evidence>
<dbReference type="GO" id="GO:0003950">
    <property type="term" value="F:NAD+ poly-ADP-ribosyltransferase activity"/>
    <property type="evidence" value="ECO:0007669"/>
    <property type="project" value="InterPro"/>
</dbReference>
<dbReference type="Gene3D" id="3.40.220.10">
    <property type="entry name" value="Leucine Aminopeptidase, subunit E, domain 1"/>
    <property type="match status" value="2"/>
</dbReference>
<evidence type="ECO:0000256" key="1">
    <source>
        <dbReference type="ARBA" id="ARBA00004123"/>
    </source>
</evidence>
<dbReference type="GO" id="GO:1990404">
    <property type="term" value="F:NAD+-protein mono-ADP-ribosyltransferase activity"/>
    <property type="evidence" value="ECO:0007669"/>
    <property type="project" value="TreeGrafter"/>
</dbReference>
<feature type="domain" description="PARP catalytic" evidence="7">
    <location>
        <begin position="579"/>
        <end position="785"/>
    </location>
</feature>
<dbReference type="PANTHER" id="PTHR14453:SF70">
    <property type="entry name" value="PROTEIN MONO-ADP-RIBOSYLTRANSFERASE PARP9"/>
    <property type="match status" value="1"/>
</dbReference>
<dbReference type="SUPFAM" id="SSF52949">
    <property type="entry name" value="Macro domain-like"/>
    <property type="match status" value="2"/>
</dbReference>
<evidence type="ECO:0000256" key="4">
    <source>
        <dbReference type="ARBA" id="ARBA00023027"/>
    </source>
</evidence>
<comment type="similarity">
    <text evidence="6">Belongs to the ARTD/PARP family.</text>
</comment>
<comment type="caution">
    <text evidence="9">The sequence shown here is derived from an EMBL/GenBank/DDBJ whole genome shotgun (WGS) entry which is preliminary data.</text>
</comment>
<feature type="domain" description="Macro" evidence="8">
    <location>
        <begin position="40"/>
        <end position="228"/>
    </location>
</feature>
<evidence type="ECO:0000259" key="7">
    <source>
        <dbReference type="PROSITE" id="PS51059"/>
    </source>
</evidence>
<dbReference type="EMBL" id="VYZF01000457">
    <property type="protein sequence ID" value="NWT40537.1"/>
    <property type="molecule type" value="Genomic_DNA"/>
</dbReference>
<dbReference type="InterPro" id="IPR002589">
    <property type="entry name" value="Macro_dom"/>
</dbReference>
<organism evidence="9 10">
    <name type="scientific">Chroicocephalus maculipennis</name>
    <name type="common">Brown-hooded gull</name>
    <name type="synonym">Larus maculipennis</name>
    <dbReference type="NCBI Taxonomy" id="287016"/>
    <lineage>
        <taxon>Eukaryota</taxon>
        <taxon>Metazoa</taxon>
        <taxon>Chordata</taxon>
        <taxon>Craniata</taxon>
        <taxon>Vertebrata</taxon>
        <taxon>Euteleostomi</taxon>
        <taxon>Archelosauria</taxon>
        <taxon>Archosauria</taxon>
        <taxon>Dinosauria</taxon>
        <taxon>Saurischia</taxon>
        <taxon>Theropoda</taxon>
        <taxon>Coelurosauria</taxon>
        <taxon>Aves</taxon>
        <taxon>Neognathae</taxon>
        <taxon>Neoaves</taxon>
        <taxon>Charadriiformes</taxon>
        <taxon>Laridae</taxon>
        <taxon>Chroicocephalus</taxon>
    </lineage>
</organism>
<reference evidence="9 10" key="1">
    <citation type="submission" date="2019-09" db="EMBL/GenBank/DDBJ databases">
        <title>Bird 10,000 Genomes (B10K) Project - Family phase.</title>
        <authorList>
            <person name="Zhang G."/>
        </authorList>
    </citation>
    <scope>NUCLEOTIDE SEQUENCE [LARGE SCALE GENOMIC DNA]</scope>
    <source>
        <strain evidence="9">B10K-DU-021-33</strain>
        <tissue evidence="9">Mixed tissue sample</tissue>
    </source>
</reference>
<evidence type="ECO:0000313" key="9">
    <source>
        <dbReference type="EMBL" id="NWT40537.1"/>
    </source>
</evidence>
<dbReference type="GO" id="GO:0010629">
    <property type="term" value="P:negative regulation of gene expression"/>
    <property type="evidence" value="ECO:0007669"/>
    <property type="project" value="TreeGrafter"/>
</dbReference>
<keyword evidence="5" id="KW-0539">Nucleus</keyword>
<dbReference type="GO" id="GO:0003714">
    <property type="term" value="F:transcription corepressor activity"/>
    <property type="evidence" value="ECO:0007669"/>
    <property type="project" value="TreeGrafter"/>
</dbReference>
<dbReference type="GO" id="GO:0005737">
    <property type="term" value="C:cytoplasm"/>
    <property type="evidence" value="ECO:0007669"/>
    <property type="project" value="TreeGrafter"/>
</dbReference>
<feature type="non-terminal residue" evidence="9">
    <location>
        <position position="785"/>
    </location>
</feature>
<dbReference type="GO" id="GO:0044389">
    <property type="term" value="F:ubiquitin-like protein ligase binding"/>
    <property type="evidence" value="ECO:0007669"/>
    <property type="project" value="TreeGrafter"/>
</dbReference>
<evidence type="ECO:0000256" key="2">
    <source>
        <dbReference type="ARBA" id="ARBA00022676"/>
    </source>
</evidence>
<dbReference type="GO" id="GO:0005634">
    <property type="term" value="C:nucleus"/>
    <property type="evidence" value="ECO:0007669"/>
    <property type="project" value="UniProtKB-SubCell"/>
</dbReference>
<comment type="subcellular location">
    <subcellularLocation>
        <location evidence="1">Nucleus</location>
    </subcellularLocation>
</comment>
<keyword evidence="10" id="KW-1185">Reference proteome</keyword>
<name>A0A7K5NEN2_CHRMC</name>
<dbReference type="InterPro" id="IPR052056">
    <property type="entry name" value="Mono-ARTD/PARP"/>
</dbReference>
<dbReference type="SUPFAM" id="SSF56399">
    <property type="entry name" value="ADP-ribosylation"/>
    <property type="match status" value="1"/>
</dbReference>
<sequence>VIPINKDAYEALEKRENCLSNLIYKKVACTLTFKSTKCTVEVYRKKLKQGIDICVCKDDLTRHKADAVVNAANKCLDHQGGLALALVNAGGPEIQEQSNLHIQRFGKLATGQIAVTGGGKLPCKKIIHAVGPIWLAIEKERCCHLLQEAIVNVLKYVSAPENDIKSVAIPAVSSGVFGFPLNLCAQVIVTTIKEFVEASPPSCLREIRLVNICEATVAEMKKACEKFLGDTSSLQETLTHQEALSASPSQPSAFIKLGGVRLRMVRGLLEEQKTTAIVNSVSVNGDVSSPVSKVLLQKAGSALQDELQFHLTHSSLYKPLIVTKGYNLPCELVLHVVWPPHHHSVILCEELKAAVTRCLCYFRDCASPSVSFTPNGIWSLMLPVHTVAEIMIEEVLNFARAHPKQKMEVQFVFCPDDYIAYQVFQGKIFSAAHKLGGTQYYKRSDLLSTESSSQSVKETANNEPAIELRGNTSTALEAAKLWIQSVVQIQESHRAVIENNYIFSLGKKEFAELSRERHPSVSVSEKVVGGQARLEFQGPPDAVIDAVLTTEKLLLRMQEETTAKQEELLCLMGQPEADQLAEGHLHKTNTTKCTQISLVESHLQEFKDRQKQFEKAGLRVLKIEKIHSPLLSAAFQQMKKQIQQNQGTSKITHKLYQGVPAQFCGLVCQTGFHRMYSPPAKQEYGPGIYFKRNLKSLIEGKDMWETDSKMYVFEADVLTGLYTKGKPSYIIPPAVEGDAIKVYDSLVDDVSNPDTFVIFNSIAALPQYLLTCSPVRERYRAPAET</sequence>
<dbReference type="Pfam" id="PF01661">
    <property type="entry name" value="Macro"/>
    <property type="match status" value="2"/>
</dbReference>
<feature type="non-terminal residue" evidence="9">
    <location>
        <position position="1"/>
    </location>
</feature>
<dbReference type="Proteomes" id="UP000524558">
    <property type="component" value="Unassembled WGS sequence"/>
</dbReference>
<dbReference type="PROSITE" id="PS51154">
    <property type="entry name" value="MACRO"/>
    <property type="match status" value="2"/>
</dbReference>
<dbReference type="AlphaFoldDB" id="A0A7K5NEN2"/>
<dbReference type="GO" id="GO:0070212">
    <property type="term" value="P:protein poly-ADP-ribosylation"/>
    <property type="evidence" value="ECO:0007669"/>
    <property type="project" value="TreeGrafter"/>
</dbReference>
<dbReference type="InterPro" id="IPR043472">
    <property type="entry name" value="Macro_dom-like"/>
</dbReference>
<gene>
    <name evidence="9" type="primary">Parp9</name>
    <name evidence="9" type="ORF">CHRMAC_R11994</name>
</gene>
<dbReference type="PANTHER" id="PTHR14453">
    <property type="entry name" value="PARP/ZINC FINGER CCCH TYPE DOMAIN CONTAINING PROTEIN"/>
    <property type="match status" value="1"/>
</dbReference>
<evidence type="ECO:0000256" key="6">
    <source>
        <dbReference type="ARBA" id="ARBA00024347"/>
    </source>
</evidence>
<feature type="domain" description="Macro" evidence="8">
    <location>
        <begin position="249"/>
        <end position="432"/>
    </location>
</feature>
<dbReference type="CDD" id="cd02907">
    <property type="entry name" value="Macro_Af1521_BAL-like"/>
    <property type="match status" value="1"/>
</dbReference>
<dbReference type="InterPro" id="IPR012317">
    <property type="entry name" value="Poly(ADP-ribose)pol_cat_dom"/>
</dbReference>
<evidence type="ECO:0000313" key="10">
    <source>
        <dbReference type="Proteomes" id="UP000524558"/>
    </source>
</evidence>
<accession>A0A7K5NEN2</accession>
<dbReference type="Gene3D" id="3.90.228.10">
    <property type="match status" value="1"/>
</dbReference>
<evidence type="ECO:0000256" key="3">
    <source>
        <dbReference type="ARBA" id="ARBA00022679"/>
    </source>
</evidence>